<evidence type="ECO:0000313" key="1">
    <source>
        <dbReference type="Ensembl" id="ENSCPRP00005000304.1"/>
    </source>
</evidence>
<organism evidence="1 2">
    <name type="scientific">Crocodylus porosus</name>
    <name type="common">Saltwater crocodile</name>
    <name type="synonym">Estuarine crocodile</name>
    <dbReference type="NCBI Taxonomy" id="8502"/>
    <lineage>
        <taxon>Eukaryota</taxon>
        <taxon>Metazoa</taxon>
        <taxon>Chordata</taxon>
        <taxon>Craniata</taxon>
        <taxon>Vertebrata</taxon>
        <taxon>Euteleostomi</taxon>
        <taxon>Archelosauria</taxon>
        <taxon>Archosauria</taxon>
        <taxon>Crocodylia</taxon>
        <taxon>Longirostres</taxon>
        <taxon>Crocodylidae</taxon>
        <taxon>Crocodylus</taxon>
    </lineage>
</organism>
<keyword evidence="2" id="KW-1185">Reference proteome</keyword>
<dbReference type="OMA" id="YLGRFWI"/>
<dbReference type="AlphaFoldDB" id="A0A7M4DV80"/>
<reference evidence="1" key="2">
    <citation type="submission" date="2025-09" db="UniProtKB">
        <authorList>
            <consortium name="Ensembl"/>
        </authorList>
    </citation>
    <scope>IDENTIFICATION</scope>
</reference>
<name>A0A7M4DV80_CROPO</name>
<evidence type="ECO:0000313" key="2">
    <source>
        <dbReference type="Proteomes" id="UP000594220"/>
    </source>
</evidence>
<dbReference type="GeneTree" id="ENSGT01140000282840"/>
<reference evidence="1" key="1">
    <citation type="submission" date="2025-08" db="UniProtKB">
        <authorList>
            <consortium name="Ensembl"/>
        </authorList>
    </citation>
    <scope>IDENTIFICATION</scope>
</reference>
<sequence length="78" mass="8777">MGSALGLASLTLKGRFFHRVPWRTRKARSRSSSLLKVTKAKVCLPNSLILCGASPYLARNFFTSLKPMYLGRFWISTL</sequence>
<accession>A0A7M4DV80</accession>
<dbReference type="Ensembl" id="ENSCPRT00005000381.1">
    <property type="protein sequence ID" value="ENSCPRP00005000304.1"/>
    <property type="gene ID" value="ENSCPRG00005000276.1"/>
</dbReference>
<dbReference type="Proteomes" id="UP000594220">
    <property type="component" value="Unplaced"/>
</dbReference>
<protein>
    <submittedName>
        <fullName evidence="1">Uncharacterized protein</fullName>
    </submittedName>
</protein>
<proteinExistence type="predicted"/>